<reference evidence="2 3" key="1">
    <citation type="submission" date="2017-07" db="EMBL/GenBank/DDBJ databases">
        <title>Recovery of genomes from metagenomes via a dereplication, aggregation, and scoring strategy.</title>
        <authorList>
            <person name="Sieber C.M."/>
            <person name="Probst A.J."/>
            <person name="Sharrar A."/>
            <person name="Thomas B.C."/>
            <person name="Hess M."/>
            <person name="Tringe S.G."/>
            <person name="Banfield J.F."/>
        </authorList>
    </citation>
    <scope>NUCLEOTIDE SEQUENCE [LARGE SCALE GENOMIC DNA]</scope>
    <source>
        <strain evidence="2">JGI_Cruoil_03_51_56</strain>
    </source>
</reference>
<protein>
    <recommendedName>
        <fullName evidence="1">NADPH-dependent FMN reductase-like domain-containing protein</fullName>
    </recommendedName>
</protein>
<dbReference type="SUPFAM" id="SSF52218">
    <property type="entry name" value="Flavoproteins"/>
    <property type="match status" value="1"/>
</dbReference>
<dbReference type="PANTHER" id="PTHR39201">
    <property type="entry name" value="EXPORTED PROTEIN-RELATED"/>
    <property type="match status" value="1"/>
</dbReference>
<dbReference type="AlphaFoldDB" id="A0A235BQN3"/>
<dbReference type="Pfam" id="PF03358">
    <property type="entry name" value="FMN_red"/>
    <property type="match status" value="1"/>
</dbReference>
<sequence length="159" mass="17432">MKTLVVLYSRTGNTLSVAKRIAGEIEADLEVIEDKVDRKGILGFLLSGYEALRKKVPPIAEPKYTPGDYNLVIIGTPIWAGRMSSPVRAYLLRFHGRFGQMAFFATSAGGGHGKALAEMAEFTAAKPLATVEITSDHVRRGKEVEAIKSFLEVVKPQKR</sequence>
<feature type="domain" description="NADPH-dependent FMN reductase-like" evidence="1">
    <location>
        <begin position="10"/>
        <end position="120"/>
    </location>
</feature>
<accession>A0A235BQN3</accession>
<dbReference type="InterPro" id="IPR029039">
    <property type="entry name" value="Flavoprotein-like_sf"/>
</dbReference>
<dbReference type="GO" id="GO:0016491">
    <property type="term" value="F:oxidoreductase activity"/>
    <property type="evidence" value="ECO:0007669"/>
    <property type="project" value="InterPro"/>
</dbReference>
<gene>
    <name evidence="2" type="ORF">CH330_08280</name>
</gene>
<evidence type="ECO:0000259" key="1">
    <source>
        <dbReference type="Pfam" id="PF03358"/>
    </source>
</evidence>
<dbReference type="InterPro" id="IPR005025">
    <property type="entry name" value="FMN_Rdtase-like_dom"/>
</dbReference>
<organism evidence="2 3">
    <name type="scientific">candidate division WOR-3 bacterium JGI_Cruoil_03_51_56</name>
    <dbReference type="NCBI Taxonomy" id="1973747"/>
    <lineage>
        <taxon>Bacteria</taxon>
        <taxon>Bacteria division WOR-3</taxon>
    </lineage>
</organism>
<name>A0A235BQN3_UNCW3</name>
<proteinExistence type="predicted"/>
<comment type="caution">
    <text evidence="2">The sequence shown here is derived from an EMBL/GenBank/DDBJ whole genome shotgun (WGS) entry which is preliminary data.</text>
</comment>
<evidence type="ECO:0000313" key="2">
    <source>
        <dbReference type="EMBL" id="OYD14534.1"/>
    </source>
</evidence>
<evidence type="ECO:0000313" key="3">
    <source>
        <dbReference type="Proteomes" id="UP000215559"/>
    </source>
</evidence>
<dbReference type="EMBL" id="NOZP01000152">
    <property type="protein sequence ID" value="OYD14534.1"/>
    <property type="molecule type" value="Genomic_DNA"/>
</dbReference>
<dbReference type="Proteomes" id="UP000215559">
    <property type="component" value="Unassembled WGS sequence"/>
</dbReference>
<dbReference type="PANTHER" id="PTHR39201:SF1">
    <property type="entry name" value="FLAVODOXIN-LIKE DOMAIN-CONTAINING PROTEIN"/>
    <property type="match status" value="1"/>
</dbReference>
<dbReference type="Gene3D" id="3.40.50.360">
    <property type="match status" value="1"/>
</dbReference>